<keyword evidence="3" id="KW-0998">Cell outer membrane</keyword>
<evidence type="ECO:0000256" key="2">
    <source>
        <dbReference type="ARBA" id="ARBA00023136"/>
    </source>
</evidence>
<dbReference type="PROSITE" id="PS01068">
    <property type="entry name" value="OMPA_1"/>
    <property type="match status" value="1"/>
</dbReference>
<dbReference type="InterPro" id="IPR006665">
    <property type="entry name" value="OmpA-like"/>
</dbReference>
<comment type="caution">
    <text evidence="6">The sequence shown here is derived from an EMBL/GenBank/DDBJ whole genome shotgun (WGS) entry which is preliminary data.</text>
</comment>
<dbReference type="SUPFAM" id="SSF103088">
    <property type="entry name" value="OmpA-like"/>
    <property type="match status" value="1"/>
</dbReference>
<dbReference type="InterPro" id="IPR006664">
    <property type="entry name" value="OMP_bac"/>
</dbReference>
<dbReference type="SUPFAM" id="SSF49464">
    <property type="entry name" value="Carboxypeptidase regulatory domain-like"/>
    <property type="match status" value="1"/>
</dbReference>
<dbReference type="CDD" id="cd07185">
    <property type="entry name" value="OmpA_C-like"/>
    <property type="match status" value="1"/>
</dbReference>
<dbReference type="AlphaFoldDB" id="A0A7C6EJP2"/>
<reference evidence="6" key="1">
    <citation type="journal article" date="2020" name="mSystems">
        <title>Genome- and Community-Level Interaction Insights into Carbon Utilization and Element Cycling Functions of Hydrothermarchaeota in Hydrothermal Sediment.</title>
        <authorList>
            <person name="Zhou Z."/>
            <person name="Liu Y."/>
            <person name="Xu W."/>
            <person name="Pan J."/>
            <person name="Luo Z.H."/>
            <person name="Li M."/>
        </authorList>
    </citation>
    <scope>NUCLEOTIDE SEQUENCE [LARGE SCALE GENOMIC DNA]</scope>
    <source>
        <strain evidence="6">SpSt-783</strain>
    </source>
</reference>
<dbReference type="InterPro" id="IPR050330">
    <property type="entry name" value="Bact_OuterMem_StrucFunc"/>
</dbReference>
<dbReference type="Pfam" id="PF13620">
    <property type="entry name" value="CarboxypepD_reg"/>
    <property type="match status" value="2"/>
</dbReference>
<keyword evidence="2 4" id="KW-0472">Membrane</keyword>
<gene>
    <name evidence="6" type="ORF">ENV70_06425</name>
</gene>
<dbReference type="SUPFAM" id="SSF49452">
    <property type="entry name" value="Starch-binding domain-like"/>
    <property type="match status" value="1"/>
</dbReference>
<dbReference type="GO" id="GO:0030246">
    <property type="term" value="F:carbohydrate binding"/>
    <property type="evidence" value="ECO:0007669"/>
    <property type="project" value="InterPro"/>
</dbReference>
<name>A0A7C6EJP2_UNCW3</name>
<dbReference type="Gene3D" id="3.30.1330.60">
    <property type="entry name" value="OmpA-like domain"/>
    <property type="match status" value="1"/>
</dbReference>
<dbReference type="Pfam" id="PF00691">
    <property type="entry name" value="OmpA"/>
    <property type="match status" value="1"/>
</dbReference>
<dbReference type="InterPro" id="IPR036737">
    <property type="entry name" value="OmpA-like_sf"/>
</dbReference>
<evidence type="ECO:0000256" key="4">
    <source>
        <dbReference type="PROSITE-ProRule" id="PRU00473"/>
    </source>
</evidence>
<evidence type="ECO:0000313" key="6">
    <source>
        <dbReference type="EMBL" id="HHS63227.1"/>
    </source>
</evidence>
<dbReference type="PANTHER" id="PTHR30329">
    <property type="entry name" value="STATOR ELEMENT OF FLAGELLAR MOTOR COMPLEX"/>
    <property type="match status" value="1"/>
</dbReference>
<accession>A0A7C6EJP2</accession>
<dbReference type="InterPro" id="IPR008969">
    <property type="entry name" value="CarboxyPept-like_regulatory"/>
</dbReference>
<feature type="domain" description="OmpA-like" evidence="5">
    <location>
        <begin position="195"/>
        <end position="311"/>
    </location>
</feature>
<organism evidence="6">
    <name type="scientific">candidate division WOR-3 bacterium</name>
    <dbReference type="NCBI Taxonomy" id="2052148"/>
    <lineage>
        <taxon>Bacteria</taxon>
        <taxon>Bacteria division WOR-3</taxon>
    </lineage>
</organism>
<dbReference type="EMBL" id="DTHJ01000133">
    <property type="protein sequence ID" value="HHS63227.1"/>
    <property type="molecule type" value="Genomic_DNA"/>
</dbReference>
<evidence type="ECO:0000259" key="5">
    <source>
        <dbReference type="PROSITE" id="PS51123"/>
    </source>
</evidence>
<dbReference type="PROSITE" id="PS51257">
    <property type="entry name" value="PROKAR_LIPOPROTEIN"/>
    <property type="match status" value="1"/>
</dbReference>
<protein>
    <recommendedName>
        <fullName evidence="5">OmpA-like domain-containing protein</fullName>
    </recommendedName>
</protein>
<dbReference type="InterPro" id="IPR013784">
    <property type="entry name" value="Carb-bd-like_fold"/>
</dbReference>
<dbReference type="InterPro" id="IPR006690">
    <property type="entry name" value="OMPA-like_CS"/>
</dbReference>
<proteinExistence type="predicted"/>
<comment type="subcellular location">
    <subcellularLocation>
        <location evidence="1">Cell outer membrane</location>
    </subcellularLocation>
</comment>
<dbReference type="GO" id="GO:0009279">
    <property type="term" value="C:cell outer membrane"/>
    <property type="evidence" value="ECO:0007669"/>
    <property type="project" value="UniProtKB-SubCell"/>
</dbReference>
<dbReference type="PRINTS" id="PR01021">
    <property type="entry name" value="OMPADOMAIN"/>
</dbReference>
<sequence>MNRIFALFLSFVFCFFISCAIFTSSGLVEVGSIYGFVNDEEYEPVEGVEVSVAGEGGMITYTNSAGYYILQDLPPGDLNLIFSRPGFESKMISCKVEAGKKLELDQILKRIGIKTGSIKGIIADYITNEPLVAEVTIIELNRTVTSDKNGFFEFDNVPAGFYLLKVQALNYVTSQTDIKVESGKSTDQMIRIFREGSSIILHGIEFEFNSAKLKPESYPVLDDAARILTMHPEIDVEVQGHTDDIGSDAYNLRLSQKRAEAVRDYLIDVHMIEPVRLIPVGYGERRPIADNATEEGRKKNRRVEFLILKEKE</sequence>
<evidence type="ECO:0000256" key="1">
    <source>
        <dbReference type="ARBA" id="ARBA00004442"/>
    </source>
</evidence>
<dbReference type="PANTHER" id="PTHR30329:SF21">
    <property type="entry name" value="LIPOPROTEIN YIAD-RELATED"/>
    <property type="match status" value="1"/>
</dbReference>
<dbReference type="Gene3D" id="2.60.40.1120">
    <property type="entry name" value="Carboxypeptidase-like, regulatory domain"/>
    <property type="match status" value="2"/>
</dbReference>
<evidence type="ECO:0000256" key="3">
    <source>
        <dbReference type="ARBA" id="ARBA00023237"/>
    </source>
</evidence>
<dbReference type="PROSITE" id="PS51123">
    <property type="entry name" value="OMPA_2"/>
    <property type="match status" value="1"/>
</dbReference>